<dbReference type="Proteomes" id="UP001558613">
    <property type="component" value="Unassembled WGS sequence"/>
</dbReference>
<evidence type="ECO:0000313" key="2">
    <source>
        <dbReference type="EMBL" id="KAL1247891.1"/>
    </source>
</evidence>
<comment type="caution">
    <text evidence="2">The sequence shown here is derived from an EMBL/GenBank/DDBJ whole genome shotgun (WGS) entry which is preliminary data.</text>
</comment>
<feature type="region of interest" description="Disordered" evidence="1">
    <location>
        <begin position="68"/>
        <end position="99"/>
    </location>
</feature>
<accession>A0ABR3L722</accession>
<evidence type="ECO:0000256" key="1">
    <source>
        <dbReference type="SAM" id="MobiDB-lite"/>
    </source>
</evidence>
<proteinExistence type="predicted"/>
<reference evidence="2 3" key="1">
    <citation type="submission" date="2023-09" db="EMBL/GenBank/DDBJ databases">
        <authorList>
            <person name="Wang M."/>
        </authorList>
    </citation>
    <scope>NUCLEOTIDE SEQUENCE [LARGE SCALE GENOMIC DNA]</scope>
    <source>
        <strain evidence="2">GT-2023</strain>
        <tissue evidence="2">Liver</tissue>
    </source>
</reference>
<name>A0ABR3L722_9TELE</name>
<evidence type="ECO:0000313" key="3">
    <source>
        <dbReference type="Proteomes" id="UP001558613"/>
    </source>
</evidence>
<gene>
    <name evidence="2" type="ORF">QQF64_023267</name>
</gene>
<keyword evidence="3" id="KW-1185">Reference proteome</keyword>
<sequence length="99" mass="11239">MGYQRAIHHLRQVAPYRNLGNLFPITPTGWRPYKKPPPPHPAYAFLPSSVCQNRKSMRATQGQYTVRELPPSFDGNIPLKESQREGELTVVPSELLKGQ</sequence>
<protein>
    <submittedName>
        <fullName evidence="2">Uncharacterized protein</fullName>
    </submittedName>
</protein>
<organism evidence="2 3">
    <name type="scientific">Cirrhinus molitorella</name>
    <name type="common">mud carp</name>
    <dbReference type="NCBI Taxonomy" id="172907"/>
    <lineage>
        <taxon>Eukaryota</taxon>
        <taxon>Metazoa</taxon>
        <taxon>Chordata</taxon>
        <taxon>Craniata</taxon>
        <taxon>Vertebrata</taxon>
        <taxon>Euteleostomi</taxon>
        <taxon>Actinopterygii</taxon>
        <taxon>Neopterygii</taxon>
        <taxon>Teleostei</taxon>
        <taxon>Ostariophysi</taxon>
        <taxon>Cypriniformes</taxon>
        <taxon>Cyprinidae</taxon>
        <taxon>Labeoninae</taxon>
        <taxon>Labeonini</taxon>
        <taxon>Cirrhinus</taxon>
    </lineage>
</organism>
<dbReference type="EMBL" id="JAYMGO010000025">
    <property type="protein sequence ID" value="KAL1247891.1"/>
    <property type="molecule type" value="Genomic_DNA"/>
</dbReference>